<dbReference type="InterPro" id="IPR003423">
    <property type="entry name" value="OMP_efflux"/>
</dbReference>
<keyword evidence="5" id="KW-0812">Transmembrane</keyword>
<evidence type="ECO:0000256" key="2">
    <source>
        <dbReference type="ARBA" id="ARBA00007613"/>
    </source>
</evidence>
<sequence length="442" mass="48853">MVFLAGSVIPAKSAGFPLEISLEDAYRLALKKNPGIAEQRARQDIATSLRQQAMQGYLPTLSFDASYLRFDSSLISDVPVPVWQDTGFPPALEFQTRDFGPIDGYITGFSAVQPILNLEAWLAGRQAAHQTTAAGLALSRGERELALHLIEAYYGVIVAEKRLDVEKTALEAARKTLQLASSSFEEGLVAPVDVYSARAQTFEFKARVSDSRGQAAVALAQLHRVMGLEEDANIVLTDKIPDPPAALPKSLYPGKAVDRRMDIQAQQKMIAAAEAGVNRAGAAFTPEINLFGRYQWMDHDHLMGRECDMWGVAVNLKWTIFAGMSRSGKVAEARARKRREDAKLRELRQQARAEAQSSRAEWEAAMAGWDYSRQAVENAAAALDQTRARYREGIDGITELLRAQAEDLKARLMNLNARYEAVLAVSRYRLQALGAHPMKDFQ</sequence>
<comment type="similarity">
    <text evidence="2">Belongs to the outer membrane factor (OMF) (TC 1.B.17) family.</text>
</comment>
<dbReference type="GO" id="GO:0009279">
    <property type="term" value="C:cell outer membrane"/>
    <property type="evidence" value="ECO:0007669"/>
    <property type="project" value="UniProtKB-SubCell"/>
</dbReference>
<reference evidence="9 10" key="1">
    <citation type="submission" date="2020-07" db="EMBL/GenBank/DDBJ databases">
        <title>Genomic Encyclopedia of Type Strains, Phase IV (KMG-IV): sequencing the most valuable type-strain genomes for metagenomic binning, comparative biology and taxonomic classification.</title>
        <authorList>
            <person name="Goeker M."/>
        </authorList>
    </citation>
    <scope>NUCLEOTIDE SEQUENCE [LARGE SCALE GENOMIC DNA]</scope>
    <source>
        <strain evidence="9 10">DSM 17721</strain>
    </source>
</reference>
<dbReference type="PANTHER" id="PTHR30026">
    <property type="entry name" value="OUTER MEMBRANE PROTEIN TOLC"/>
    <property type="match status" value="1"/>
</dbReference>
<dbReference type="PANTHER" id="PTHR30026:SF20">
    <property type="entry name" value="OUTER MEMBRANE PROTEIN TOLC"/>
    <property type="match status" value="1"/>
</dbReference>
<dbReference type="Pfam" id="PF02321">
    <property type="entry name" value="OEP"/>
    <property type="match status" value="2"/>
</dbReference>
<dbReference type="InterPro" id="IPR051906">
    <property type="entry name" value="TolC-like"/>
</dbReference>
<dbReference type="Proteomes" id="UP000525298">
    <property type="component" value="Unassembled WGS sequence"/>
</dbReference>
<evidence type="ECO:0000256" key="3">
    <source>
        <dbReference type="ARBA" id="ARBA00022448"/>
    </source>
</evidence>
<comment type="subcellular location">
    <subcellularLocation>
        <location evidence="1">Cell outer membrane</location>
    </subcellularLocation>
</comment>
<evidence type="ECO:0000256" key="5">
    <source>
        <dbReference type="ARBA" id="ARBA00022692"/>
    </source>
</evidence>
<feature type="coiled-coil region" evidence="8">
    <location>
        <begin position="398"/>
        <end position="425"/>
    </location>
</feature>
<dbReference type="EMBL" id="JACDUS010000002">
    <property type="protein sequence ID" value="MBA2880671.1"/>
    <property type="molecule type" value="Genomic_DNA"/>
</dbReference>
<keyword evidence="8" id="KW-0175">Coiled coil</keyword>
<keyword evidence="6" id="KW-0472">Membrane</keyword>
<dbReference type="GO" id="GO:0015288">
    <property type="term" value="F:porin activity"/>
    <property type="evidence" value="ECO:0007669"/>
    <property type="project" value="TreeGrafter"/>
</dbReference>
<keyword evidence="4" id="KW-1134">Transmembrane beta strand</keyword>
<evidence type="ECO:0000256" key="8">
    <source>
        <dbReference type="SAM" id="Coils"/>
    </source>
</evidence>
<keyword evidence="7" id="KW-0998">Cell outer membrane</keyword>
<gene>
    <name evidence="9" type="ORF">HNR65_000989</name>
</gene>
<accession>A0A7W0HK38</accession>
<evidence type="ECO:0000256" key="1">
    <source>
        <dbReference type="ARBA" id="ARBA00004442"/>
    </source>
</evidence>
<dbReference type="Gene3D" id="1.20.1600.10">
    <property type="entry name" value="Outer membrane efflux proteins (OEP)"/>
    <property type="match status" value="1"/>
</dbReference>
<evidence type="ECO:0000256" key="7">
    <source>
        <dbReference type="ARBA" id="ARBA00023237"/>
    </source>
</evidence>
<evidence type="ECO:0000313" key="9">
    <source>
        <dbReference type="EMBL" id="MBA2880671.1"/>
    </source>
</evidence>
<organism evidence="9 10">
    <name type="scientific">Desulfosalsimonas propionicica</name>
    <dbReference type="NCBI Taxonomy" id="332175"/>
    <lineage>
        <taxon>Bacteria</taxon>
        <taxon>Pseudomonadati</taxon>
        <taxon>Thermodesulfobacteriota</taxon>
        <taxon>Desulfobacteria</taxon>
        <taxon>Desulfobacterales</taxon>
        <taxon>Desulfosalsimonadaceae</taxon>
        <taxon>Desulfosalsimonas</taxon>
    </lineage>
</organism>
<protein>
    <submittedName>
        <fullName evidence="9">Outer membrane protein</fullName>
    </submittedName>
</protein>
<dbReference type="AlphaFoldDB" id="A0A7W0HK38"/>
<proteinExistence type="inferred from homology"/>
<dbReference type="GO" id="GO:0015562">
    <property type="term" value="F:efflux transmembrane transporter activity"/>
    <property type="evidence" value="ECO:0007669"/>
    <property type="project" value="InterPro"/>
</dbReference>
<dbReference type="GO" id="GO:1990281">
    <property type="term" value="C:efflux pump complex"/>
    <property type="evidence" value="ECO:0007669"/>
    <property type="project" value="TreeGrafter"/>
</dbReference>
<evidence type="ECO:0000256" key="6">
    <source>
        <dbReference type="ARBA" id="ARBA00023136"/>
    </source>
</evidence>
<evidence type="ECO:0000256" key="4">
    <source>
        <dbReference type="ARBA" id="ARBA00022452"/>
    </source>
</evidence>
<keyword evidence="10" id="KW-1185">Reference proteome</keyword>
<name>A0A7W0HK38_9BACT</name>
<evidence type="ECO:0000313" key="10">
    <source>
        <dbReference type="Proteomes" id="UP000525298"/>
    </source>
</evidence>
<keyword evidence="3" id="KW-0813">Transport</keyword>
<comment type="caution">
    <text evidence="9">The sequence shown here is derived from an EMBL/GenBank/DDBJ whole genome shotgun (WGS) entry which is preliminary data.</text>
</comment>
<dbReference type="RefSeq" id="WP_181550332.1">
    <property type="nucleotide sequence ID" value="NZ_JACDUS010000002.1"/>
</dbReference>
<dbReference type="SUPFAM" id="SSF56954">
    <property type="entry name" value="Outer membrane efflux proteins (OEP)"/>
    <property type="match status" value="1"/>
</dbReference>